<dbReference type="RefSeq" id="WP_089968160.1">
    <property type="nucleotide sequence ID" value="NZ_FOCQ01000007.1"/>
</dbReference>
<dbReference type="InterPro" id="IPR043132">
    <property type="entry name" value="BCAT-like_C"/>
</dbReference>
<evidence type="ECO:0000313" key="13">
    <source>
        <dbReference type="EMBL" id="SEN23953.1"/>
    </source>
</evidence>
<evidence type="ECO:0000256" key="10">
    <source>
        <dbReference type="RuleBase" id="RU004106"/>
    </source>
</evidence>
<dbReference type="SUPFAM" id="SSF56752">
    <property type="entry name" value="D-aminoacid aminotransferase-like PLP-dependent enzymes"/>
    <property type="match status" value="1"/>
</dbReference>
<evidence type="ECO:0000256" key="6">
    <source>
        <dbReference type="ARBA" id="ARBA00022576"/>
    </source>
</evidence>
<evidence type="ECO:0000256" key="4">
    <source>
        <dbReference type="ARBA" id="ARBA00012874"/>
    </source>
</evidence>
<evidence type="ECO:0000256" key="12">
    <source>
        <dbReference type="RuleBase" id="RU004520"/>
    </source>
</evidence>
<dbReference type="InterPro" id="IPR050571">
    <property type="entry name" value="Class-IV_PLP-Dep_Aminotrnsfr"/>
</dbReference>
<evidence type="ECO:0000313" key="14">
    <source>
        <dbReference type="Proteomes" id="UP000199695"/>
    </source>
</evidence>
<dbReference type="InterPro" id="IPR001544">
    <property type="entry name" value="Aminotrans_IV"/>
</dbReference>
<comment type="function">
    <text evidence="12">Acts on the D-isomers of alanine, leucine, aspartate, glutamate, aminobutyrate, norvaline and asparagine. The enzyme transfers an amino group from a substrate D-amino acid to the pyridoxal phosphate cofactor to form pyridoxamine and an alpha-keto acid in the first half-reaction.</text>
</comment>
<comment type="catalytic activity">
    <reaction evidence="9 12">
        <text>D-alanine + 2-oxoglutarate = D-glutamate + pyruvate</text>
        <dbReference type="Rhea" id="RHEA:15869"/>
        <dbReference type="ChEBI" id="CHEBI:15361"/>
        <dbReference type="ChEBI" id="CHEBI:16810"/>
        <dbReference type="ChEBI" id="CHEBI:29986"/>
        <dbReference type="ChEBI" id="CHEBI:57416"/>
        <dbReference type="EC" id="2.6.1.21"/>
    </reaction>
</comment>
<evidence type="ECO:0000256" key="1">
    <source>
        <dbReference type="ARBA" id="ARBA00001933"/>
    </source>
</evidence>
<protein>
    <recommendedName>
        <fullName evidence="5 12">D-alanine aminotransferase</fullName>
        <ecNumber evidence="4 12">2.6.1.21</ecNumber>
    </recommendedName>
</protein>
<keyword evidence="14" id="KW-1185">Reference proteome</keyword>
<dbReference type="GO" id="GO:0046394">
    <property type="term" value="P:carboxylic acid biosynthetic process"/>
    <property type="evidence" value="ECO:0007669"/>
    <property type="project" value="UniProtKB-ARBA"/>
</dbReference>
<proteinExistence type="inferred from homology"/>
<dbReference type="InterPro" id="IPR036038">
    <property type="entry name" value="Aminotransferase-like"/>
</dbReference>
<gene>
    <name evidence="13" type="ORF">SAMN05444955_107215</name>
</gene>
<comment type="cofactor">
    <cofactor evidence="1 11">
        <name>pyridoxal 5'-phosphate</name>
        <dbReference type="ChEBI" id="CHEBI:597326"/>
    </cofactor>
</comment>
<evidence type="ECO:0000256" key="9">
    <source>
        <dbReference type="ARBA" id="ARBA00047911"/>
    </source>
</evidence>
<dbReference type="GO" id="GO:0046416">
    <property type="term" value="P:D-amino acid metabolic process"/>
    <property type="evidence" value="ECO:0007669"/>
    <property type="project" value="InterPro"/>
</dbReference>
<dbReference type="PANTHER" id="PTHR42743">
    <property type="entry name" value="AMINO-ACID AMINOTRANSFERASE"/>
    <property type="match status" value="1"/>
</dbReference>
<evidence type="ECO:0000256" key="8">
    <source>
        <dbReference type="ARBA" id="ARBA00022898"/>
    </source>
</evidence>
<dbReference type="AlphaFoldDB" id="A0A1H8EWU1"/>
<comment type="subunit">
    <text evidence="3">Homodimer.</text>
</comment>
<dbReference type="GO" id="GO:0047810">
    <property type="term" value="F:D-alanine-2-oxoglutarate aminotransferase activity"/>
    <property type="evidence" value="ECO:0007669"/>
    <property type="project" value="UniProtKB-EC"/>
</dbReference>
<dbReference type="Pfam" id="PF01063">
    <property type="entry name" value="Aminotran_4"/>
    <property type="match status" value="1"/>
</dbReference>
<evidence type="ECO:0000256" key="11">
    <source>
        <dbReference type="RuleBase" id="RU004516"/>
    </source>
</evidence>
<dbReference type="OrthoDB" id="9805628at2"/>
<evidence type="ECO:0000256" key="2">
    <source>
        <dbReference type="ARBA" id="ARBA00009320"/>
    </source>
</evidence>
<keyword evidence="7" id="KW-0808">Transferase</keyword>
<dbReference type="InterPro" id="IPR005784">
    <property type="entry name" value="D_amino_transT"/>
</dbReference>
<keyword evidence="6" id="KW-0032">Aminotransferase</keyword>
<dbReference type="Gene3D" id="3.20.10.10">
    <property type="entry name" value="D-amino Acid Aminotransferase, subunit A, domain 2"/>
    <property type="match status" value="1"/>
</dbReference>
<dbReference type="NCBIfam" id="TIGR01121">
    <property type="entry name" value="D_amino_aminoT"/>
    <property type="match status" value="1"/>
</dbReference>
<sequence>MVVLYDDQIIEREQARIDPEDRAYQFGDGVYEVIRVYYGQPFYMKEHLARLQRSATEIRMNLPYPLEQLEQRLLQLLQRSGLQEGNLYIQISRGTAPRNHAFPSNARPLTLAYTQPSPRPVKELSEGVSAITTEDIRWLRCDIKSLNLLGAVLAKQKAVDHGSKEAILVRDGIITEGSSTNIFIVKDGVLWTHPANHLILHGITRQITLQIADELQIPVKKQPFSKEELFTADECFLTSTTMEICPIIQIDGKPVKSGTPGPITRQLQQAFEKQIALLQSRLSKSSK</sequence>
<dbReference type="Gene3D" id="3.30.470.10">
    <property type="match status" value="1"/>
</dbReference>
<evidence type="ECO:0000256" key="5">
    <source>
        <dbReference type="ARBA" id="ARBA00021779"/>
    </source>
</evidence>
<dbReference type="EMBL" id="FOCQ01000007">
    <property type="protein sequence ID" value="SEN23953.1"/>
    <property type="molecule type" value="Genomic_DNA"/>
</dbReference>
<evidence type="ECO:0000256" key="7">
    <source>
        <dbReference type="ARBA" id="ARBA00022679"/>
    </source>
</evidence>
<dbReference type="PROSITE" id="PS00770">
    <property type="entry name" value="AA_TRANSFER_CLASS_4"/>
    <property type="match status" value="1"/>
</dbReference>
<dbReference type="GO" id="GO:0030170">
    <property type="term" value="F:pyridoxal phosphate binding"/>
    <property type="evidence" value="ECO:0007669"/>
    <property type="project" value="InterPro"/>
</dbReference>
<comment type="similarity">
    <text evidence="2 10">Belongs to the class-IV pyridoxal-phosphate-dependent aminotransferase family.</text>
</comment>
<dbReference type="Proteomes" id="UP000199695">
    <property type="component" value="Unassembled WGS sequence"/>
</dbReference>
<dbReference type="STRING" id="1173111.SAMN05444955_107215"/>
<dbReference type="GO" id="GO:0005829">
    <property type="term" value="C:cytosol"/>
    <property type="evidence" value="ECO:0007669"/>
    <property type="project" value="TreeGrafter"/>
</dbReference>
<evidence type="ECO:0000256" key="3">
    <source>
        <dbReference type="ARBA" id="ARBA00011738"/>
    </source>
</evidence>
<keyword evidence="8 11" id="KW-0663">Pyridoxal phosphate</keyword>
<dbReference type="EC" id="2.6.1.21" evidence="4 12"/>
<organism evidence="13 14">
    <name type="scientific">Lihuaxuella thermophila</name>
    <dbReference type="NCBI Taxonomy" id="1173111"/>
    <lineage>
        <taxon>Bacteria</taxon>
        <taxon>Bacillati</taxon>
        <taxon>Bacillota</taxon>
        <taxon>Bacilli</taxon>
        <taxon>Bacillales</taxon>
        <taxon>Thermoactinomycetaceae</taxon>
        <taxon>Lihuaxuella</taxon>
    </lineage>
</organism>
<name>A0A1H8EWU1_9BACL</name>
<reference evidence="13 14" key="1">
    <citation type="submission" date="2016-10" db="EMBL/GenBank/DDBJ databases">
        <authorList>
            <person name="de Groot N.N."/>
        </authorList>
    </citation>
    <scope>NUCLEOTIDE SEQUENCE [LARGE SCALE GENOMIC DNA]</scope>
    <source>
        <strain evidence="13 14">DSM 46701</strain>
    </source>
</reference>
<dbReference type="InterPro" id="IPR043131">
    <property type="entry name" value="BCAT-like_N"/>
</dbReference>
<dbReference type="FunFam" id="3.20.10.10:FF:000002">
    <property type="entry name" value="D-alanine aminotransferase"/>
    <property type="match status" value="1"/>
</dbReference>
<dbReference type="GO" id="GO:0008652">
    <property type="term" value="P:amino acid biosynthetic process"/>
    <property type="evidence" value="ECO:0007669"/>
    <property type="project" value="UniProtKB-ARBA"/>
</dbReference>
<dbReference type="CDD" id="cd01558">
    <property type="entry name" value="D-AAT_like"/>
    <property type="match status" value="1"/>
</dbReference>
<accession>A0A1H8EWU1</accession>
<dbReference type="PANTHER" id="PTHR42743:SF10">
    <property type="entry name" value="D-ALANINE AMINOTRANSFERASE"/>
    <property type="match status" value="1"/>
</dbReference>
<dbReference type="InterPro" id="IPR018300">
    <property type="entry name" value="Aminotrans_IV_CS"/>
</dbReference>